<keyword evidence="1" id="KW-1133">Transmembrane helix</keyword>
<evidence type="ECO:0000313" key="2">
    <source>
        <dbReference type="EMBL" id="OJA18484.1"/>
    </source>
</evidence>
<evidence type="ECO:0000256" key="1">
    <source>
        <dbReference type="SAM" id="Phobius"/>
    </source>
</evidence>
<feature type="transmembrane region" description="Helical" evidence="1">
    <location>
        <begin position="12"/>
        <end position="30"/>
    </location>
</feature>
<comment type="caution">
    <text evidence="2">The sequence shown here is derived from an EMBL/GenBank/DDBJ whole genome shotgun (WGS) entry which is preliminary data.</text>
</comment>
<keyword evidence="1" id="KW-0472">Membrane</keyword>
<name>A0A1J8R3K2_9AGAM</name>
<keyword evidence="1" id="KW-0812">Transmembrane</keyword>
<dbReference type="EMBL" id="LVVM01001473">
    <property type="protein sequence ID" value="OJA18484.1"/>
    <property type="molecule type" value="Genomic_DNA"/>
</dbReference>
<dbReference type="AlphaFoldDB" id="A0A1J8R3K2"/>
<evidence type="ECO:0000313" key="3">
    <source>
        <dbReference type="Proteomes" id="UP000183567"/>
    </source>
</evidence>
<proteinExistence type="predicted"/>
<protein>
    <submittedName>
        <fullName evidence="2">Uncharacterized protein</fullName>
    </submittedName>
</protein>
<gene>
    <name evidence="2" type="ORF">AZE42_13906</name>
</gene>
<reference evidence="2 3" key="1">
    <citation type="submission" date="2016-03" db="EMBL/GenBank/DDBJ databases">
        <title>Comparative genomics of the ectomycorrhizal sister species Rhizopogon vinicolor and Rhizopogon vesiculosus (Basidiomycota: Boletales) reveals a divergence of the mating type B locus.</title>
        <authorList>
            <person name="Mujic A.B."/>
            <person name="Kuo A."/>
            <person name="Tritt A."/>
            <person name="Lipzen A."/>
            <person name="Chen C."/>
            <person name="Johnson J."/>
            <person name="Sharma A."/>
            <person name="Barry K."/>
            <person name="Grigoriev I.V."/>
            <person name="Spatafora J.W."/>
        </authorList>
    </citation>
    <scope>NUCLEOTIDE SEQUENCE [LARGE SCALE GENOMIC DNA]</scope>
    <source>
        <strain evidence="2 3">AM-OR11-056</strain>
    </source>
</reference>
<sequence>MVSSKPFTPLKLILFTLHLFLWIKWMIRGYKLDAWLTN</sequence>
<keyword evidence="3" id="KW-1185">Reference proteome</keyword>
<dbReference type="Proteomes" id="UP000183567">
    <property type="component" value="Unassembled WGS sequence"/>
</dbReference>
<organism evidence="2 3">
    <name type="scientific">Rhizopogon vesiculosus</name>
    <dbReference type="NCBI Taxonomy" id="180088"/>
    <lineage>
        <taxon>Eukaryota</taxon>
        <taxon>Fungi</taxon>
        <taxon>Dikarya</taxon>
        <taxon>Basidiomycota</taxon>
        <taxon>Agaricomycotina</taxon>
        <taxon>Agaricomycetes</taxon>
        <taxon>Agaricomycetidae</taxon>
        <taxon>Boletales</taxon>
        <taxon>Suillineae</taxon>
        <taxon>Rhizopogonaceae</taxon>
        <taxon>Rhizopogon</taxon>
    </lineage>
</organism>
<accession>A0A1J8R3K2</accession>